<evidence type="ECO:0008006" key="4">
    <source>
        <dbReference type="Google" id="ProtNLM"/>
    </source>
</evidence>
<keyword evidence="3" id="KW-1185">Reference proteome</keyword>
<comment type="caution">
    <text evidence="2">The sequence shown here is derived from an EMBL/GenBank/DDBJ whole genome shotgun (WGS) entry which is preliminary data.</text>
</comment>
<feature type="transmembrane region" description="Helical" evidence="1">
    <location>
        <begin position="31"/>
        <end position="49"/>
    </location>
</feature>
<feature type="transmembrane region" description="Helical" evidence="1">
    <location>
        <begin position="69"/>
        <end position="86"/>
    </location>
</feature>
<name>A0ABW5NML6_9SPHI</name>
<protein>
    <recommendedName>
        <fullName evidence="4">PH domain-containing protein</fullName>
    </recommendedName>
</protein>
<reference evidence="3" key="1">
    <citation type="journal article" date="2019" name="Int. J. Syst. Evol. Microbiol.">
        <title>The Global Catalogue of Microorganisms (GCM) 10K type strain sequencing project: providing services to taxonomists for standard genome sequencing and annotation.</title>
        <authorList>
            <consortium name="The Broad Institute Genomics Platform"/>
            <consortium name="The Broad Institute Genome Sequencing Center for Infectious Disease"/>
            <person name="Wu L."/>
            <person name="Ma J."/>
        </authorList>
    </citation>
    <scope>NUCLEOTIDE SEQUENCE [LARGE SCALE GENOMIC DNA]</scope>
    <source>
        <strain evidence="3">KCTC 42248</strain>
    </source>
</reference>
<keyword evidence="1" id="KW-1133">Transmembrane helix</keyword>
<organism evidence="2 3">
    <name type="scientific">Sphingobacterium corticis</name>
    <dbReference type="NCBI Taxonomy" id="1812823"/>
    <lineage>
        <taxon>Bacteria</taxon>
        <taxon>Pseudomonadati</taxon>
        <taxon>Bacteroidota</taxon>
        <taxon>Sphingobacteriia</taxon>
        <taxon>Sphingobacteriales</taxon>
        <taxon>Sphingobacteriaceae</taxon>
        <taxon>Sphingobacterium</taxon>
    </lineage>
</organism>
<dbReference type="EMBL" id="JBHUMA010000006">
    <property type="protein sequence ID" value="MFD2599294.1"/>
    <property type="molecule type" value="Genomic_DNA"/>
</dbReference>
<proteinExistence type="predicted"/>
<gene>
    <name evidence="2" type="ORF">ACFSQ3_10040</name>
</gene>
<evidence type="ECO:0000256" key="1">
    <source>
        <dbReference type="SAM" id="Phobius"/>
    </source>
</evidence>
<keyword evidence="1" id="KW-0472">Membrane</keyword>
<dbReference type="Proteomes" id="UP001597393">
    <property type="component" value="Unassembled WGS sequence"/>
</dbReference>
<evidence type="ECO:0000313" key="3">
    <source>
        <dbReference type="Proteomes" id="UP001597393"/>
    </source>
</evidence>
<dbReference type="RefSeq" id="WP_380869420.1">
    <property type="nucleotide sequence ID" value="NZ_JBHUMA010000006.1"/>
</dbReference>
<evidence type="ECO:0000313" key="2">
    <source>
        <dbReference type="EMBL" id="MFD2599294.1"/>
    </source>
</evidence>
<keyword evidence="1" id="KW-0812">Transmembrane</keyword>
<accession>A0ABW5NML6</accession>
<sequence>MNSNYNLDQITEQESSRDLALTTTHRVTQPFAHIGIWMILIFSLAWIVVYGRENSAIIEWYYYSMSKPIFLLLIAAKLIISFWVAFKLSYGVLEIQVDNGGVSWHWKKPCMFKNSEDGSFDWGDIRFYQSVHGRGGYGFTLTTFDRRIFTFSVSAFIPKSQHHQFEENFLLKLEELNNIEKRQGQPLIEVGNDFLNGI</sequence>